<name>U9TIL5_RHIID</name>
<dbReference type="HOGENOM" id="CLU_2307528_0_0_1"/>
<dbReference type="EMBL" id="KI290522">
    <property type="protein sequence ID" value="ESA07292.1"/>
    <property type="molecule type" value="Genomic_DNA"/>
</dbReference>
<reference evidence="1" key="1">
    <citation type="submission" date="2013-07" db="EMBL/GenBank/DDBJ databases">
        <title>The genome of an arbuscular mycorrhizal fungus provides insights into the evolution of the oldest plant symbiosis.</title>
        <authorList>
            <consortium name="DOE Joint Genome Institute"/>
            <person name="Tisserant E."/>
            <person name="Malbreil M."/>
            <person name="Kuo A."/>
            <person name="Kohler A."/>
            <person name="Symeonidi A."/>
            <person name="Balestrini R."/>
            <person name="Charron P."/>
            <person name="Duensing N."/>
            <person name="Frei-dit-Frey N."/>
            <person name="Gianinazzi-Pearson V."/>
            <person name="Gilbert B."/>
            <person name="Handa Y."/>
            <person name="Hijri M."/>
            <person name="Kaul R."/>
            <person name="Kawaguchi M."/>
            <person name="Krajinski F."/>
            <person name="Lammers P."/>
            <person name="Lapierre D."/>
            <person name="Masclaux F.G."/>
            <person name="Murat C."/>
            <person name="Morin E."/>
            <person name="Ndikumana S."/>
            <person name="Pagni M."/>
            <person name="Petitpierre D."/>
            <person name="Requena N."/>
            <person name="Rosikiewicz P."/>
            <person name="Riley R."/>
            <person name="Saito K."/>
            <person name="San Clemente H."/>
            <person name="Shapiro H."/>
            <person name="van Tuinen D."/>
            <person name="Becard G."/>
            <person name="Bonfante P."/>
            <person name="Paszkowski U."/>
            <person name="Shachar-Hill Y."/>
            <person name="Young J.P."/>
            <person name="Sanders I.R."/>
            <person name="Henrissat B."/>
            <person name="Rensing S.A."/>
            <person name="Grigoriev I.V."/>
            <person name="Corradi N."/>
            <person name="Roux C."/>
            <person name="Martin F."/>
        </authorList>
    </citation>
    <scope>NUCLEOTIDE SEQUENCE</scope>
    <source>
        <strain evidence="1">DAOM 197198</strain>
    </source>
</reference>
<organism evidence="1">
    <name type="scientific">Rhizophagus irregularis (strain DAOM 181602 / DAOM 197198 / MUCL 43194)</name>
    <name type="common">Arbuscular mycorrhizal fungus</name>
    <name type="synonym">Glomus intraradices</name>
    <dbReference type="NCBI Taxonomy" id="747089"/>
    <lineage>
        <taxon>Eukaryota</taxon>
        <taxon>Fungi</taxon>
        <taxon>Fungi incertae sedis</taxon>
        <taxon>Mucoromycota</taxon>
        <taxon>Glomeromycotina</taxon>
        <taxon>Glomeromycetes</taxon>
        <taxon>Glomerales</taxon>
        <taxon>Glomeraceae</taxon>
        <taxon>Rhizophagus</taxon>
    </lineage>
</organism>
<accession>U9TIL5</accession>
<dbReference type="AlphaFoldDB" id="U9TIL5"/>
<gene>
    <name evidence="1" type="ORF">GLOINDRAFT_98846</name>
</gene>
<protein>
    <submittedName>
        <fullName evidence="1">Uncharacterized protein</fullName>
    </submittedName>
</protein>
<proteinExistence type="predicted"/>
<evidence type="ECO:0000313" key="1">
    <source>
        <dbReference type="EMBL" id="ESA07292.1"/>
    </source>
</evidence>
<sequence length="100" mass="11686">MYLLHSAYKFINVQLFTSCICPVCICNVHVIVHMKMQVCPWEISKRMNVTLLIHYITSFKKSRRIGSADEEVILDKTITYFSVVVHLQGSNYRATFFHEV</sequence>